<evidence type="ECO:0000259" key="1">
    <source>
        <dbReference type="Pfam" id="PF06985"/>
    </source>
</evidence>
<dbReference type="OrthoDB" id="2958217at2759"/>
<organism evidence="2 3">
    <name type="scientific">Periconia macrospinosa</name>
    <dbReference type="NCBI Taxonomy" id="97972"/>
    <lineage>
        <taxon>Eukaryota</taxon>
        <taxon>Fungi</taxon>
        <taxon>Dikarya</taxon>
        <taxon>Ascomycota</taxon>
        <taxon>Pezizomycotina</taxon>
        <taxon>Dothideomycetes</taxon>
        <taxon>Pleosporomycetidae</taxon>
        <taxon>Pleosporales</taxon>
        <taxon>Massarineae</taxon>
        <taxon>Periconiaceae</taxon>
        <taxon>Periconia</taxon>
    </lineage>
</organism>
<accession>A0A2V1DYL3</accession>
<sequence>MQEIHGSSTHPIQDESTESSRHCPLCRQLLRWIDKTYLNESTLNEKGGDRIKIRLMGVTENVSSDAQVFRGILHWSLSLQTFTKLRSFRKYPNEKGSRSIKFEHKAPASVQFVVAHDNGSKSVISRPIWASSDYLPFEKRIAAVHDWFEQCKNEHQACEAQIVLPHNRILPARILNISQCRDTEDVVLVDPSTAEGSLNYLALSHCWGKDGVPIRTTTDNLIEHEKGLGIPLLPRTFQDAVRIGRALGYNYLGIDSLCIIQDDKDDWEREAAKMASIFRYADIVLCAASASNSAEGCDIDKDLEPALNFLFPSDSTEENNASAQMHDTTRTRLFIRRDGGTCSSLTSCPIMRRGWIFQEIFLAPRVLYFTNGHMIWQCHRLLQSEDSHFSQEQTSNVSRYGQGGILSSAPLYELKRQYQVGMHMHAWWAILGDFFQREFTKLEDTLPSLAGLINVWQEYTCDQPMVGLWKSNLPFHMCWYVCSGVSGIDRVPQQPSWCWTSIPQEFRGMIRHASADITSSEEIVWQAEIEAVDIEWERRPYVSSLQHAKISLYRGRATRGAFTRTILYNFEHEKGVRYQIPDGLERIPLVIAKHSRQNNSRKAQFRMYTLLGKRINPGQYRRKGYEVFVSSSDYTDANIKRGIKEIIDGIKVIDLISIV</sequence>
<dbReference type="AlphaFoldDB" id="A0A2V1DYL3"/>
<name>A0A2V1DYL3_9PLEO</name>
<dbReference type="PANTHER" id="PTHR33112">
    <property type="entry name" value="DOMAIN PROTEIN, PUTATIVE-RELATED"/>
    <property type="match status" value="1"/>
</dbReference>
<feature type="domain" description="Heterokaryon incompatibility" evidence="1">
    <location>
        <begin position="200"/>
        <end position="359"/>
    </location>
</feature>
<protein>
    <submittedName>
        <fullName evidence="2">HET-domain-containing protein</fullName>
    </submittedName>
</protein>
<proteinExistence type="predicted"/>
<dbReference type="Pfam" id="PF06985">
    <property type="entry name" value="HET"/>
    <property type="match status" value="1"/>
</dbReference>
<evidence type="ECO:0000313" key="3">
    <source>
        <dbReference type="Proteomes" id="UP000244855"/>
    </source>
</evidence>
<dbReference type="EMBL" id="KZ805344">
    <property type="protein sequence ID" value="PVI02305.1"/>
    <property type="molecule type" value="Genomic_DNA"/>
</dbReference>
<dbReference type="STRING" id="97972.A0A2V1DYL3"/>
<keyword evidence="3" id="KW-1185">Reference proteome</keyword>
<dbReference type="Proteomes" id="UP000244855">
    <property type="component" value="Unassembled WGS sequence"/>
</dbReference>
<gene>
    <name evidence="2" type="ORF">DM02DRAFT_702117</name>
</gene>
<reference evidence="2 3" key="1">
    <citation type="journal article" date="2018" name="Sci. Rep.">
        <title>Comparative genomics provides insights into the lifestyle and reveals functional heterogeneity of dark septate endophytic fungi.</title>
        <authorList>
            <person name="Knapp D.G."/>
            <person name="Nemeth J.B."/>
            <person name="Barry K."/>
            <person name="Hainaut M."/>
            <person name="Henrissat B."/>
            <person name="Johnson J."/>
            <person name="Kuo A."/>
            <person name="Lim J.H.P."/>
            <person name="Lipzen A."/>
            <person name="Nolan M."/>
            <person name="Ohm R.A."/>
            <person name="Tamas L."/>
            <person name="Grigoriev I.V."/>
            <person name="Spatafora J.W."/>
            <person name="Nagy L.G."/>
            <person name="Kovacs G.M."/>
        </authorList>
    </citation>
    <scope>NUCLEOTIDE SEQUENCE [LARGE SCALE GENOMIC DNA]</scope>
    <source>
        <strain evidence="2 3">DSE2036</strain>
    </source>
</reference>
<dbReference type="PANTHER" id="PTHR33112:SF16">
    <property type="entry name" value="HETEROKARYON INCOMPATIBILITY DOMAIN-CONTAINING PROTEIN"/>
    <property type="match status" value="1"/>
</dbReference>
<dbReference type="InterPro" id="IPR010730">
    <property type="entry name" value="HET"/>
</dbReference>
<evidence type="ECO:0000313" key="2">
    <source>
        <dbReference type="EMBL" id="PVI02305.1"/>
    </source>
</evidence>